<dbReference type="SUPFAM" id="SSF53335">
    <property type="entry name" value="S-adenosyl-L-methionine-dependent methyltransferases"/>
    <property type="match status" value="1"/>
</dbReference>
<evidence type="ECO:0000256" key="1">
    <source>
        <dbReference type="ARBA" id="ARBA00022490"/>
    </source>
</evidence>
<dbReference type="Proteomes" id="UP000440578">
    <property type="component" value="Unassembled WGS sequence"/>
</dbReference>
<name>A0A6A4VY02_AMPAM</name>
<comment type="function">
    <text evidence="5">S-adenosyl-L-methionine-dependent protein-lysine N-methyltransferase that methylates elongation factor 1-alpha.</text>
</comment>
<evidence type="ECO:0000256" key="5">
    <source>
        <dbReference type="HAMAP-Rule" id="MF_03188"/>
    </source>
</evidence>
<accession>A0A6A4VY02</accession>
<evidence type="ECO:0000313" key="8">
    <source>
        <dbReference type="Proteomes" id="UP000440578"/>
    </source>
</evidence>
<evidence type="ECO:0000259" key="6">
    <source>
        <dbReference type="Pfam" id="PF13847"/>
    </source>
</evidence>
<keyword evidence="8" id="KW-1185">Reference proteome</keyword>
<organism evidence="7 8">
    <name type="scientific">Amphibalanus amphitrite</name>
    <name type="common">Striped barnacle</name>
    <name type="synonym">Balanus amphitrite</name>
    <dbReference type="NCBI Taxonomy" id="1232801"/>
    <lineage>
        <taxon>Eukaryota</taxon>
        <taxon>Metazoa</taxon>
        <taxon>Ecdysozoa</taxon>
        <taxon>Arthropoda</taxon>
        <taxon>Crustacea</taxon>
        <taxon>Multicrustacea</taxon>
        <taxon>Cirripedia</taxon>
        <taxon>Thoracica</taxon>
        <taxon>Thoracicalcarea</taxon>
        <taxon>Balanomorpha</taxon>
        <taxon>Balanoidea</taxon>
        <taxon>Balanidae</taxon>
        <taxon>Amphibalaninae</taxon>
        <taxon>Amphibalanus</taxon>
    </lineage>
</organism>
<dbReference type="InterPro" id="IPR026635">
    <property type="entry name" value="Efm4/METTL10"/>
</dbReference>
<keyword evidence="2 5" id="KW-0489">Methyltransferase</keyword>
<dbReference type="GO" id="GO:0032259">
    <property type="term" value="P:methylation"/>
    <property type="evidence" value="ECO:0007669"/>
    <property type="project" value="UniProtKB-KW"/>
</dbReference>
<dbReference type="OrthoDB" id="540004at2759"/>
<comment type="similarity">
    <text evidence="5">Belongs to the class I-like SAM-binding methyltransferase superfamily. EFM4 family.</text>
</comment>
<comment type="caution">
    <text evidence="7">The sequence shown here is derived from an EMBL/GenBank/DDBJ whole genome shotgun (WGS) entry which is preliminary data.</text>
</comment>
<dbReference type="EMBL" id="VIIS01001557">
    <property type="protein sequence ID" value="KAF0296464.1"/>
    <property type="molecule type" value="Genomic_DNA"/>
</dbReference>
<evidence type="ECO:0000256" key="2">
    <source>
        <dbReference type="ARBA" id="ARBA00022603"/>
    </source>
</evidence>
<dbReference type="Pfam" id="PF13847">
    <property type="entry name" value="Methyltransf_31"/>
    <property type="match status" value="1"/>
</dbReference>
<dbReference type="HAMAP" id="MF_03188">
    <property type="entry name" value="Methyltr_EFM4"/>
    <property type="match status" value="1"/>
</dbReference>
<gene>
    <name evidence="7" type="primary">eef1akmt2</name>
    <name evidence="7" type="ORF">FJT64_006086</name>
</gene>
<dbReference type="GO" id="GO:0005737">
    <property type="term" value="C:cytoplasm"/>
    <property type="evidence" value="ECO:0007669"/>
    <property type="project" value="UniProtKB-SubCell"/>
</dbReference>
<sequence length="182" mass="20198">MAMDGSEELDGSELGTKAFWDAAYSREVENFKSHKDVGEVWFGEDSMDRVIRYIERCDEITESSSILDVGCGNGLFLIELACAGYTDVTGVDYAADAVKLARMVAEDKKVAVTFETADFMSVSTFGVCRYIESVRRLVRPGGLLLITSCNWTASELTAHLCPTFHAREDSANAQLLIRRMLR</sequence>
<dbReference type="CDD" id="cd02440">
    <property type="entry name" value="AdoMet_MTases"/>
    <property type="match status" value="1"/>
</dbReference>
<dbReference type="AlphaFoldDB" id="A0A6A4VY02"/>
<comment type="subcellular location">
    <subcellularLocation>
        <location evidence="5">Cytoplasm</location>
    </subcellularLocation>
</comment>
<dbReference type="PANTHER" id="PTHR12843">
    <property type="entry name" value="PROTEIN-LYSINE N-METHYLTRANSFERASE METTL10"/>
    <property type="match status" value="1"/>
</dbReference>
<dbReference type="PANTHER" id="PTHR12843:SF5">
    <property type="entry name" value="EEF1A LYSINE METHYLTRANSFERASE 2"/>
    <property type="match status" value="1"/>
</dbReference>
<feature type="domain" description="Methyltransferase" evidence="6">
    <location>
        <begin position="62"/>
        <end position="165"/>
    </location>
</feature>
<keyword evidence="3 5" id="KW-0808">Transferase</keyword>
<keyword evidence="1 5" id="KW-0963">Cytoplasm</keyword>
<dbReference type="InterPro" id="IPR025714">
    <property type="entry name" value="Methyltranfer_dom"/>
</dbReference>
<proteinExistence type="inferred from homology"/>
<evidence type="ECO:0000256" key="3">
    <source>
        <dbReference type="ARBA" id="ARBA00022679"/>
    </source>
</evidence>
<dbReference type="Gene3D" id="3.40.50.150">
    <property type="entry name" value="Vaccinia Virus protein VP39"/>
    <property type="match status" value="1"/>
</dbReference>
<evidence type="ECO:0000313" key="7">
    <source>
        <dbReference type="EMBL" id="KAF0296464.1"/>
    </source>
</evidence>
<reference evidence="7 8" key="1">
    <citation type="submission" date="2019-07" db="EMBL/GenBank/DDBJ databases">
        <title>Draft genome assembly of a fouling barnacle, Amphibalanus amphitrite (Darwin, 1854): The first reference genome for Thecostraca.</title>
        <authorList>
            <person name="Kim W."/>
        </authorList>
    </citation>
    <scope>NUCLEOTIDE SEQUENCE [LARGE SCALE GENOMIC DNA]</scope>
    <source>
        <strain evidence="7">SNU_AA5</strain>
        <tissue evidence="7">Soma without cirri and trophi</tissue>
    </source>
</reference>
<keyword evidence="4 5" id="KW-0949">S-adenosyl-L-methionine</keyword>
<dbReference type="GO" id="GO:0016279">
    <property type="term" value="F:protein-lysine N-methyltransferase activity"/>
    <property type="evidence" value="ECO:0007669"/>
    <property type="project" value="UniProtKB-UniRule"/>
</dbReference>
<dbReference type="EC" id="2.1.1.-" evidence="5"/>
<dbReference type="InterPro" id="IPR029063">
    <property type="entry name" value="SAM-dependent_MTases_sf"/>
</dbReference>
<evidence type="ECO:0000256" key="4">
    <source>
        <dbReference type="ARBA" id="ARBA00022691"/>
    </source>
</evidence>
<protein>
    <recommendedName>
        <fullName evidence="5">Protein-lysine N-methyltransferase FJT64_006086</fullName>
        <ecNumber evidence="5">2.1.1.-</ecNumber>
    </recommendedName>
</protein>